<name>A0A2S8IMT8_RHOOP</name>
<dbReference type="SUPFAM" id="SSF51679">
    <property type="entry name" value="Bacterial luciferase-like"/>
    <property type="match status" value="1"/>
</dbReference>
<dbReference type="GO" id="GO:0016705">
    <property type="term" value="F:oxidoreductase activity, acting on paired donors, with incorporation or reduction of molecular oxygen"/>
    <property type="evidence" value="ECO:0007669"/>
    <property type="project" value="InterPro"/>
</dbReference>
<proteinExistence type="predicted"/>
<gene>
    <name evidence="4" type="ORF">C5613_37000</name>
</gene>
<evidence type="ECO:0000256" key="1">
    <source>
        <dbReference type="ARBA" id="ARBA00023002"/>
    </source>
</evidence>
<dbReference type="EMBL" id="PUIO01000067">
    <property type="protein sequence ID" value="PQP16086.1"/>
    <property type="molecule type" value="Genomic_DNA"/>
</dbReference>
<dbReference type="GO" id="GO:0005829">
    <property type="term" value="C:cytosol"/>
    <property type="evidence" value="ECO:0007669"/>
    <property type="project" value="TreeGrafter"/>
</dbReference>
<reference evidence="5" key="1">
    <citation type="submission" date="2018-02" db="EMBL/GenBank/DDBJ databases">
        <title>Draft genome sequencing of Rhodococcus opacus KU647198.</title>
        <authorList>
            <person name="Zheng B.-X."/>
        </authorList>
    </citation>
    <scope>NUCLEOTIDE SEQUENCE [LARGE SCALE GENOMIC DNA]</scope>
    <source>
        <strain evidence="5">04-OD7</strain>
    </source>
</reference>
<feature type="domain" description="Luciferase-like" evidence="3">
    <location>
        <begin position="10"/>
        <end position="329"/>
    </location>
</feature>
<evidence type="ECO:0000313" key="4">
    <source>
        <dbReference type="EMBL" id="PQP16086.1"/>
    </source>
</evidence>
<dbReference type="PANTHER" id="PTHR30137:SF8">
    <property type="entry name" value="BLR5498 PROTEIN"/>
    <property type="match status" value="1"/>
</dbReference>
<sequence length="361" mass="40750">MNAPVEHRPMKFSAFLLFHRPDQRNSIKEVYDYNLRVADLLEELGFDGVWVSEHHFRDYGTVPSIFTMLGYLAARTERLRLGTGVVVLPLHNPIHVAEQAAQLDLLSNGRLDLGLGRGYQSIEFDGFGMSLAEARDRFDEGLEAITGLWTKDPFTHEGQFYRSGEVSLTPKPLQNPHPPIYVAAVSPETVERYARRGLPILADPAAPFKKIHNAAETWHRIAAESGFDTSDTDLVVSRSVWLAPTVEQARKDQAAFEASFDRSRIFNEKSAPIDSKTGEVAKGFEFWEGRYLKGGEVGNDFRWEQLEVIGDPKRVIGQVAMLQEFGFNHLMCDFGSTRHMPFDEMAKAITFFAKEVIPAFR</sequence>
<dbReference type="InterPro" id="IPR019921">
    <property type="entry name" value="Lucif-like_OxRdtase_Rv2161c"/>
</dbReference>
<keyword evidence="1" id="KW-0560">Oxidoreductase</keyword>
<accession>A0A2S8IMT8</accession>
<dbReference type="RefSeq" id="WP_105422280.1">
    <property type="nucleotide sequence ID" value="NZ_PUIO01000067.1"/>
</dbReference>
<dbReference type="InterPro" id="IPR050766">
    <property type="entry name" value="Bact_Lucif_Oxidored"/>
</dbReference>
<dbReference type="PANTHER" id="PTHR30137">
    <property type="entry name" value="LUCIFERASE-LIKE MONOOXYGENASE"/>
    <property type="match status" value="1"/>
</dbReference>
<dbReference type="Pfam" id="PF00296">
    <property type="entry name" value="Bac_luciferase"/>
    <property type="match status" value="1"/>
</dbReference>
<evidence type="ECO:0000313" key="5">
    <source>
        <dbReference type="Proteomes" id="UP000239290"/>
    </source>
</evidence>
<protein>
    <submittedName>
        <fullName evidence="4">LLM class flavin-dependent oxidoreductase</fullName>
    </submittedName>
</protein>
<keyword evidence="2" id="KW-0503">Monooxygenase</keyword>
<comment type="caution">
    <text evidence="4">The sequence shown here is derived from an EMBL/GenBank/DDBJ whole genome shotgun (WGS) entry which is preliminary data.</text>
</comment>
<dbReference type="InterPro" id="IPR011251">
    <property type="entry name" value="Luciferase-like_dom"/>
</dbReference>
<dbReference type="AlphaFoldDB" id="A0A2S8IMT8"/>
<evidence type="ECO:0000259" key="3">
    <source>
        <dbReference type="Pfam" id="PF00296"/>
    </source>
</evidence>
<dbReference type="GO" id="GO:0004497">
    <property type="term" value="F:monooxygenase activity"/>
    <property type="evidence" value="ECO:0007669"/>
    <property type="project" value="UniProtKB-KW"/>
</dbReference>
<dbReference type="InterPro" id="IPR036661">
    <property type="entry name" value="Luciferase-like_sf"/>
</dbReference>
<organism evidence="4 5">
    <name type="scientific">Rhodococcus opacus</name>
    <name type="common">Nocardia opaca</name>
    <dbReference type="NCBI Taxonomy" id="37919"/>
    <lineage>
        <taxon>Bacteria</taxon>
        <taxon>Bacillati</taxon>
        <taxon>Actinomycetota</taxon>
        <taxon>Actinomycetes</taxon>
        <taxon>Mycobacteriales</taxon>
        <taxon>Nocardiaceae</taxon>
        <taxon>Rhodococcus</taxon>
    </lineage>
</organism>
<evidence type="ECO:0000256" key="2">
    <source>
        <dbReference type="ARBA" id="ARBA00023033"/>
    </source>
</evidence>
<dbReference type="NCBIfam" id="TIGR03619">
    <property type="entry name" value="F420_Rv2161c"/>
    <property type="match status" value="1"/>
</dbReference>
<dbReference type="Gene3D" id="3.20.20.30">
    <property type="entry name" value="Luciferase-like domain"/>
    <property type="match status" value="1"/>
</dbReference>
<dbReference type="Proteomes" id="UP000239290">
    <property type="component" value="Unassembled WGS sequence"/>
</dbReference>